<dbReference type="InterPro" id="IPR036388">
    <property type="entry name" value="WH-like_DNA-bd_sf"/>
</dbReference>
<evidence type="ECO:0000313" key="2">
    <source>
        <dbReference type="Proteomes" id="UP000244906"/>
    </source>
</evidence>
<dbReference type="Gene3D" id="1.10.10.10">
    <property type="entry name" value="Winged helix-like DNA-binding domain superfamily/Winged helix DNA-binding domain"/>
    <property type="match status" value="1"/>
</dbReference>
<dbReference type="EMBL" id="QDDL01000002">
    <property type="protein sequence ID" value="PVZ70595.1"/>
    <property type="molecule type" value="Genomic_DNA"/>
</dbReference>
<dbReference type="OrthoDB" id="7826327at2"/>
<sequence>MYPLAYDIAKDFLERHTGDNTLIQFEQVALEAERFSCSERVYRRVITQLIDLKIIEKNGRNITVKDIDKLLRFIHSHEKK</sequence>
<reference evidence="1 2" key="1">
    <citation type="submission" date="2018-04" db="EMBL/GenBank/DDBJ databases">
        <title>Thalassorhabdus spongiae gen. nov., sp. nov., isolated from a marine sponge in South-West Iceland.</title>
        <authorList>
            <person name="Knobloch S."/>
            <person name="Daussin A."/>
            <person name="Johannsson R."/>
            <person name="Marteinsson V.T."/>
        </authorList>
    </citation>
    <scope>NUCLEOTIDE SEQUENCE [LARGE SCALE GENOMIC DNA]</scope>
    <source>
        <strain evidence="1 2">Hp12</strain>
    </source>
</reference>
<accession>A0A2V1GW13</accession>
<comment type="caution">
    <text evidence="1">The sequence shown here is derived from an EMBL/GenBank/DDBJ whole genome shotgun (WGS) entry which is preliminary data.</text>
</comment>
<dbReference type="AlphaFoldDB" id="A0A2V1GW13"/>
<protein>
    <submittedName>
        <fullName evidence="1">Uncharacterized protein</fullName>
    </submittedName>
</protein>
<organism evidence="1 2">
    <name type="scientific">Pelagibaculum spongiae</name>
    <dbReference type="NCBI Taxonomy" id="2080658"/>
    <lineage>
        <taxon>Bacteria</taxon>
        <taxon>Pseudomonadati</taxon>
        <taxon>Pseudomonadota</taxon>
        <taxon>Gammaproteobacteria</taxon>
        <taxon>Oceanospirillales</taxon>
        <taxon>Pelagibaculum</taxon>
    </lineage>
</organism>
<name>A0A2V1GW13_9GAMM</name>
<proteinExistence type="predicted"/>
<dbReference type="Proteomes" id="UP000244906">
    <property type="component" value="Unassembled WGS sequence"/>
</dbReference>
<evidence type="ECO:0000313" key="1">
    <source>
        <dbReference type="EMBL" id="PVZ70595.1"/>
    </source>
</evidence>
<dbReference type="RefSeq" id="WP_116686666.1">
    <property type="nucleotide sequence ID" value="NZ_CAWNYD010000002.1"/>
</dbReference>
<gene>
    <name evidence="1" type="ORF">DC094_08425</name>
</gene>
<keyword evidence="2" id="KW-1185">Reference proteome</keyword>